<reference evidence="1 2" key="1">
    <citation type="submission" date="2016-11" db="EMBL/GenBank/DDBJ databases">
        <authorList>
            <person name="Jaros S."/>
            <person name="Januszkiewicz K."/>
            <person name="Wedrychowicz H."/>
        </authorList>
    </citation>
    <scope>NUCLEOTIDE SEQUENCE [LARGE SCALE GENOMIC DNA]</scope>
    <source>
        <strain evidence="1 2">DSM 21425</strain>
    </source>
</reference>
<keyword evidence="2" id="KW-1185">Reference proteome</keyword>
<evidence type="ECO:0000313" key="1">
    <source>
        <dbReference type="EMBL" id="SHI74144.1"/>
    </source>
</evidence>
<dbReference type="OrthoDB" id="965642at2"/>
<sequence>MARRKDVKYTIYKIFRKHSVLMSYHYFDNHQKPITTIEITTAMYTDE</sequence>
<dbReference type="EMBL" id="FQYY01000004">
    <property type="protein sequence ID" value="SHI74144.1"/>
    <property type="molecule type" value="Genomic_DNA"/>
</dbReference>
<name>A0A1M6DLF8_9FLAO</name>
<evidence type="ECO:0000313" key="2">
    <source>
        <dbReference type="Proteomes" id="UP000184225"/>
    </source>
</evidence>
<dbReference type="RefSeq" id="WP_159432705.1">
    <property type="nucleotide sequence ID" value="NZ_FQYY01000004.1"/>
</dbReference>
<gene>
    <name evidence="1" type="ORF">SAMN04488096_10465</name>
</gene>
<dbReference type="Proteomes" id="UP000184225">
    <property type="component" value="Unassembled WGS sequence"/>
</dbReference>
<accession>A0A1M6DLF8</accession>
<dbReference type="STRING" id="579105.SAMN04488096_10465"/>
<organism evidence="1 2">
    <name type="scientific">Mesonia phycicola</name>
    <dbReference type="NCBI Taxonomy" id="579105"/>
    <lineage>
        <taxon>Bacteria</taxon>
        <taxon>Pseudomonadati</taxon>
        <taxon>Bacteroidota</taxon>
        <taxon>Flavobacteriia</taxon>
        <taxon>Flavobacteriales</taxon>
        <taxon>Flavobacteriaceae</taxon>
        <taxon>Mesonia</taxon>
    </lineage>
</organism>
<dbReference type="AlphaFoldDB" id="A0A1M6DLF8"/>
<protein>
    <submittedName>
        <fullName evidence="1">Uncharacterized protein</fullName>
    </submittedName>
</protein>
<proteinExistence type="predicted"/>